<protein>
    <submittedName>
        <fullName evidence="1">Uncharacterized protein</fullName>
    </submittedName>
</protein>
<accession>A0ABR2VDR3</accession>
<gene>
    <name evidence="1" type="ORF">SUNI508_03183</name>
</gene>
<name>A0ABR2VDR3_9PEZI</name>
<keyword evidence="2" id="KW-1185">Reference proteome</keyword>
<sequence>MPVCPFGPWELLYENDDAAASTATTYAAEDENRMLGTVNRSSSRTLLPALTCSRRTENPSIGAGSSAALTNPWDWVVTKFQPQGVLSGAPPTQPASGVEEQHSCDAFISWRTIGTLSWTLPRAF</sequence>
<organism evidence="1 2">
    <name type="scientific">Seiridium unicorne</name>
    <dbReference type="NCBI Taxonomy" id="138068"/>
    <lineage>
        <taxon>Eukaryota</taxon>
        <taxon>Fungi</taxon>
        <taxon>Dikarya</taxon>
        <taxon>Ascomycota</taxon>
        <taxon>Pezizomycotina</taxon>
        <taxon>Sordariomycetes</taxon>
        <taxon>Xylariomycetidae</taxon>
        <taxon>Amphisphaeriales</taxon>
        <taxon>Sporocadaceae</taxon>
        <taxon>Seiridium</taxon>
    </lineage>
</organism>
<proteinExistence type="predicted"/>
<comment type="caution">
    <text evidence="1">The sequence shown here is derived from an EMBL/GenBank/DDBJ whole genome shotgun (WGS) entry which is preliminary data.</text>
</comment>
<evidence type="ECO:0000313" key="1">
    <source>
        <dbReference type="EMBL" id="KAK9425043.1"/>
    </source>
</evidence>
<evidence type="ECO:0000313" key="2">
    <source>
        <dbReference type="Proteomes" id="UP001408356"/>
    </source>
</evidence>
<dbReference type="EMBL" id="JARVKF010000024">
    <property type="protein sequence ID" value="KAK9425043.1"/>
    <property type="molecule type" value="Genomic_DNA"/>
</dbReference>
<reference evidence="1 2" key="1">
    <citation type="journal article" date="2024" name="J. Plant Pathol.">
        <title>Sequence and assembly of the genome of Seiridium unicorne, isolate CBS 538.82, causal agent of cypress canker disease.</title>
        <authorList>
            <person name="Scali E."/>
            <person name="Rocca G.D."/>
            <person name="Danti R."/>
            <person name="Garbelotto M."/>
            <person name="Barberini S."/>
            <person name="Baroncelli R."/>
            <person name="Emiliani G."/>
        </authorList>
    </citation>
    <scope>NUCLEOTIDE SEQUENCE [LARGE SCALE GENOMIC DNA]</scope>
    <source>
        <strain evidence="1 2">BM-138-508</strain>
    </source>
</reference>
<dbReference type="Proteomes" id="UP001408356">
    <property type="component" value="Unassembled WGS sequence"/>
</dbReference>